<evidence type="ECO:0000313" key="1">
    <source>
        <dbReference type="EMBL" id="CAJ1394497.1"/>
    </source>
</evidence>
<dbReference type="Proteomes" id="UP001178507">
    <property type="component" value="Unassembled WGS sequence"/>
</dbReference>
<accession>A0AA36IVY5</accession>
<keyword evidence="2" id="KW-1185">Reference proteome</keyword>
<comment type="caution">
    <text evidence="1">The sequence shown here is derived from an EMBL/GenBank/DDBJ whole genome shotgun (WGS) entry which is preliminary data.</text>
</comment>
<name>A0AA36IVY5_9DINO</name>
<organism evidence="1 2">
    <name type="scientific">Effrenium voratum</name>
    <dbReference type="NCBI Taxonomy" id="2562239"/>
    <lineage>
        <taxon>Eukaryota</taxon>
        <taxon>Sar</taxon>
        <taxon>Alveolata</taxon>
        <taxon>Dinophyceae</taxon>
        <taxon>Suessiales</taxon>
        <taxon>Symbiodiniaceae</taxon>
        <taxon>Effrenium</taxon>
    </lineage>
</organism>
<sequence>MCPELREVCRSIQAFHEDLDKDGGDALSAAFQMPGILCRAPEYADGIMQISRSLMWGKAIVEETAADLAASSSWEQLAESCRQSRVLALVADQPLEHWAWRNQDRVLLNGLQPLPALTPRESMGLSPEEPLRQSPRWLTSFASSWGCPRQPRPAPREGCGAAERLLCEALDEAPAQLSLSARLLHVLQLALKGEEERVTESLGAAKAALQALKLPDLGTCAAEAAEASEEEALRKALRRFQQACGFTACELLAKRTEAWPEATASLEALTSAFGRVAARLAAFAPPPRDESGESGGSPKVWALGSSGVPVLTTLLSCLNLLLPVVLHLTNALPKSGKKAKAGDPLHDTRLALRDLLQALQRFLTEVPESAEASAAAAEVPGAGAVAEALKCVEDFHAQRRELEVAMLDAHQKQIKSLGELMAQRVQLLKSKAFKP</sequence>
<dbReference type="AlphaFoldDB" id="A0AA36IVY5"/>
<protein>
    <submittedName>
        <fullName evidence="1">Uncharacterized protein</fullName>
    </submittedName>
</protein>
<dbReference type="EMBL" id="CAUJNA010002868">
    <property type="protein sequence ID" value="CAJ1394497.1"/>
    <property type="molecule type" value="Genomic_DNA"/>
</dbReference>
<gene>
    <name evidence="1" type="ORF">EVOR1521_LOCUS19140</name>
</gene>
<evidence type="ECO:0000313" key="2">
    <source>
        <dbReference type="Proteomes" id="UP001178507"/>
    </source>
</evidence>
<reference evidence="1" key="1">
    <citation type="submission" date="2023-08" db="EMBL/GenBank/DDBJ databases">
        <authorList>
            <person name="Chen Y."/>
            <person name="Shah S."/>
            <person name="Dougan E. K."/>
            <person name="Thang M."/>
            <person name="Chan C."/>
        </authorList>
    </citation>
    <scope>NUCLEOTIDE SEQUENCE</scope>
</reference>
<proteinExistence type="predicted"/>